<sequence length="186" mass="21063">MKIKKKKNKLKERNWWLIFHLISTVLFLGGSFTQWLLLMTAIKADTAEVLSVSHYIMHTVDIALIIPGLLGVIITGIFLSIKTHWGFFKNWWIIAKEIVTLITLGLGTALNFWVQSAIEITSVKGLDALNDPVYLNDRSMIIMSAAIQTSILIFVVIISVIKPWGKRIAKKKKEKQDKEEESAVSN</sequence>
<dbReference type="RefSeq" id="WP_367780887.1">
    <property type="nucleotide sequence ID" value="NZ_JBFMIA010000046.1"/>
</dbReference>
<feature type="transmembrane region" description="Helical" evidence="1">
    <location>
        <begin position="140"/>
        <end position="161"/>
    </location>
</feature>
<dbReference type="EMBL" id="JBFMIA010000046">
    <property type="protein sequence ID" value="MEW9503402.1"/>
    <property type="molecule type" value="Genomic_DNA"/>
</dbReference>
<feature type="transmembrane region" description="Helical" evidence="1">
    <location>
        <begin position="21"/>
        <end position="42"/>
    </location>
</feature>
<keyword evidence="1" id="KW-1133">Transmembrane helix</keyword>
<keyword evidence="3" id="KW-1185">Reference proteome</keyword>
<evidence type="ECO:0000313" key="3">
    <source>
        <dbReference type="Proteomes" id="UP001556040"/>
    </source>
</evidence>
<feature type="transmembrane region" description="Helical" evidence="1">
    <location>
        <begin position="62"/>
        <end position="81"/>
    </location>
</feature>
<gene>
    <name evidence="2" type="ORF">AB1471_16680</name>
</gene>
<organism evidence="2 3">
    <name type="scientific">Jeotgalibacillus marinus</name>
    <dbReference type="NCBI Taxonomy" id="86667"/>
    <lineage>
        <taxon>Bacteria</taxon>
        <taxon>Bacillati</taxon>
        <taxon>Bacillota</taxon>
        <taxon>Bacilli</taxon>
        <taxon>Bacillales</taxon>
        <taxon>Caryophanaceae</taxon>
        <taxon>Jeotgalibacillus</taxon>
    </lineage>
</organism>
<proteinExistence type="predicted"/>
<reference evidence="2 3" key="1">
    <citation type="journal article" date="1979" name="Int. J. Syst. Evol. Microbiol.">
        <title>Bacillus globisporus subsp. marinus subsp. nov.</title>
        <authorList>
            <person name="Liu H."/>
        </authorList>
    </citation>
    <scope>NUCLEOTIDE SEQUENCE [LARGE SCALE GENOMIC DNA]</scope>
    <source>
        <strain evidence="2 3">DSM 1297</strain>
    </source>
</reference>
<evidence type="ECO:0008006" key="4">
    <source>
        <dbReference type="Google" id="ProtNLM"/>
    </source>
</evidence>
<evidence type="ECO:0000256" key="1">
    <source>
        <dbReference type="SAM" id="Phobius"/>
    </source>
</evidence>
<accession>A0ABV3Q7S5</accession>
<dbReference type="Proteomes" id="UP001556040">
    <property type="component" value="Unassembled WGS sequence"/>
</dbReference>
<evidence type="ECO:0000313" key="2">
    <source>
        <dbReference type="EMBL" id="MEW9503402.1"/>
    </source>
</evidence>
<feature type="transmembrane region" description="Helical" evidence="1">
    <location>
        <begin position="93"/>
        <end position="114"/>
    </location>
</feature>
<keyword evidence="1" id="KW-0472">Membrane</keyword>
<name>A0ABV3Q7S5_9BACL</name>
<keyword evidence="1" id="KW-0812">Transmembrane</keyword>
<protein>
    <recommendedName>
        <fullName evidence="4">Integral membrane protein</fullName>
    </recommendedName>
</protein>
<comment type="caution">
    <text evidence="2">The sequence shown here is derived from an EMBL/GenBank/DDBJ whole genome shotgun (WGS) entry which is preliminary data.</text>
</comment>